<proteinExistence type="predicted"/>
<keyword evidence="2" id="KW-1185">Reference proteome</keyword>
<dbReference type="Ensembl" id="ENSCPVT00000014263.2">
    <property type="protein sequence ID" value="ENSCPVP00000013648.2"/>
    <property type="gene ID" value="ENSCPVG00000009985.2"/>
</dbReference>
<reference evidence="1" key="2">
    <citation type="submission" date="2025-08" db="UniProtKB">
        <authorList>
            <consortium name="Ensembl"/>
        </authorList>
    </citation>
    <scope>IDENTIFICATION</scope>
</reference>
<reference evidence="1" key="1">
    <citation type="submission" date="2020-02" db="EMBL/GenBank/DDBJ databases">
        <authorList>
            <person name="Enbody D E."/>
            <person name="Pettersson E M."/>
        </authorList>
    </citation>
    <scope>NUCLEOTIDE SEQUENCE [LARGE SCALE GENOMIC DNA]</scope>
</reference>
<evidence type="ECO:0000313" key="2">
    <source>
        <dbReference type="Proteomes" id="UP000694382"/>
    </source>
</evidence>
<reference evidence="1" key="3">
    <citation type="submission" date="2025-09" db="UniProtKB">
        <authorList>
            <consortium name="Ensembl"/>
        </authorList>
    </citation>
    <scope>IDENTIFICATION</scope>
</reference>
<accession>A0A8U8BRX0</accession>
<dbReference type="AlphaFoldDB" id="A0A8C3Q9M6"/>
<organism evidence="1 2">
    <name type="scientific">Geospiza parvula</name>
    <name type="common">Small tree-finch</name>
    <name type="synonym">Camarhynchus parvulus</name>
    <dbReference type="NCBI Taxonomy" id="87175"/>
    <lineage>
        <taxon>Eukaryota</taxon>
        <taxon>Metazoa</taxon>
        <taxon>Chordata</taxon>
        <taxon>Craniata</taxon>
        <taxon>Vertebrata</taxon>
        <taxon>Euteleostomi</taxon>
        <taxon>Archelosauria</taxon>
        <taxon>Archosauria</taxon>
        <taxon>Dinosauria</taxon>
        <taxon>Saurischia</taxon>
        <taxon>Theropoda</taxon>
        <taxon>Coelurosauria</taxon>
        <taxon>Aves</taxon>
        <taxon>Neognathae</taxon>
        <taxon>Neoaves</taxon>
        <taxon>Telluraves</taxon>
        <taxon>Australaves</taxon>
        <taxon>Passeriformes</taxon>
        <taxon>Thraupidae</taxon>
        <taxon>Camarhynchus</taxon>
    </lineage>
</organism>
<dbReference type="Proteomes" id="UP000694382">
    <property type="component" value="Chromosome 2"/>
</dbReference>
<accession>A0A8C3Q9M6</accession>
<sequence>QTKRLHFILLLRIKCLPIAVQSHPEVCSSTGSEGRTGGSQRAQGSPAASPGTTELPNP</sequence>
<protein>
    <submittedName>
        <fullName evidence="1">Uncharacterized protein</fullName>
    </submittedName>
</protein>
<name>A0A8C3Q9M6_GEOPR</name>
<evidence type="ECO:0000313" key="1">
    <source>
        <dbReference type="Ensembl" id="ENSCPVP00000013648.2"/>
    </source>
</evidence>